<dbReference type="InterPro" id="IPR017592">
    <property type="entry name" value="Pilus_assmbl_Flp-typ_CpaB"/>
</dbReference>
<keyword evidence="3" id="KW-1185">Reference proteome</keyword>
<dbReference type="Pfam" id="PF16976">
    <property type="entry name" value="RcpC"/>
    <property type="match status" value="1"/>
</dbReference>
<dbReference type="RefSeq" id="WP_167637380.1">
    <property type="nucleotide sequence ID" value="NZ_JAATOP010000003.1"/>
</dbReference>
<dbReference type="CDD" id="cd11614">
    <property type="entry name" value="SAF_CpaB_FlgA_like"/>
    <property type="match status" value="1"/>
</dbReference>
<dbReference type="NCBIfam" id="TIGR03177">
    <property type="entry name" value="pilus_cpaB"/>
    <property type="match status" value="1"/>
</dbReference>
<sequence length="292" mass="30789">MRAVFGLVLVIGVALAGFAAYQVKLFMDAQEVQQMADRQAAAAAIPTITVIAAKEDIAYGDELTAEKLHTIAYAEPNQPEGLFLTMEDVFPEGEDGTRVALRQMVANEPLLASRVTEPGGDAGIASILSPGMSAFAIKVDVASGVSGLLRPGNFVDVYWTGQMATSQSQYGTREVTQRIISGIKIIAIDQSTDVNLSEGIVARTVTVEGTPQRIASLAQAQSTGDLMLSLNGLNDPSSNDPVLIDQNALLGIVAEPEPVAATPEPTPVAEKVCTIRQRRGSDVVEVPIPCTN</sequence>
<evidence type="ECO:0000313" key="2">
    <source>
        <dbReference type="EMBL" id="NIY71989.1"/>
    </source>
</evidence>
<reference evidence="2 3" key="1">
    <citation type="submission" date="2020-03" db="EMBL/GenBank/DDBJ databases">
        <title>Bacterial isolates of synthetic phycosphere.</title>
        <authorList>
            <person name="Fu H."/>
            <person name="Moran M.A."/>
        </authorList>
    </citation>
    <scope>NUCLEOTIDE SEQUENCE [LARGE SCALE GENOMIC DNA]</scope>
    <source>
        <strain evidence="2 3">HF1</strain>
    </source>
</reference>
<accession>A0ABX0VVZ0</accession>
<dbReference type="Proteomes" id="UP000709466">
    <property type="component" value="Unassembled WGS sequence"/>
</dbReference>
<dbReference type="InterPro" id="IPR031571">
    <property type="entry name" value="RcpC_dom"/>
</dbReference>
<evidence type="ECO:0000259" key="1">
    <source>
        <dbReference type="Pfam" id="PF16976"/>
    </source>
</evidence>
<evidence type="ECO:0000313" key="3">
    <source>
        <dbReference type="Proteomes" id="UP000709466"/>
    </source>
</evidence>
<proteinExistence type="predicted"/>
<gene>
    <name evidence="2" type="primary">cpaB</name>
    <name evidence="2" type="ORF">HCZ30_06005</name>
</gene>
<feature type="domain" description="Flp pilus assembly protein RcpC/CpaB" evidence="1">
    <location>
        <begin position="123"/>
        <end position="230"/>
    </location>
</feature>
<name>A0ABX0VVZ0_9RHOB</name>
<organism evidence="2 3">
    <name type="scientific">Marivivens donghaensis</name>
    <dbReference type="NCBI Taxonomy" id="1699413"/>
    <lineage>
        <taxon>Bacteria</taxon>
        <taxon>Pseudomonadati</taxon>
        <taxon>Pseudomonadota</taxon>
        <taxon>Alphaproteobacteria</taxon>
        <taxon>Rhodobacterales</taxon>
        <taxon>Paracoccaceae</taxon>
        <taxon>Marivivens group</taxon>
        <taxon>Marivivens</taxon>
    </lineage>
</organism>
<dbReference type="EMBL" id="JAATOP010000003">
    <property type="protein sequence ID" value="NIY71989.1"/>
    <property type="molecule type" value="Genomic_DNA"/>
</dbReference>
<protein>
    <submittedName>
        <fullName evidence="2">Flp pilus assembly protein CpaB</fullName>
    </submittedName>
</protein>
<comment type="caution">
    <text evidence="2">The sequence shown here is derived from an EMBL/GenBank/DDBJ whole genome shotgun (WGS) entry which is preliminary data.</text>
</comment>